<reference evidence="3" key="1">
    <citation type="submission" date="2022-10" db="EMBL/GenBank/DDBJ databases">
        <title>Complete genome sequence of Schlegelella aquatica LMG 23380.</title>
        <authorList>
            <person name="Musilova J."/>
            <person name="Kourilova X."/>
            <person name="Bezdicek M."/>
            <person name="Hermankova K."/>
            <person name="Obruca S."/>
            <person name="Sedlar K."/>
        </authorList>
    </citation>
    <scope>NUCLEOTIDE SEQUENCE</scope>
    <source>
        <strain evidence="3">LMG 23380</strain>
    </source>
</reference>
<gene>
    <name evidence="3" type="ORF">OMP39_14655</name>
</gene>
<organism evidence="3 4">
    <name type="scientific">Caldimonas aquatica</name>
    <dbReference type="NCBI Taxonomy" id="376175"/>
    <lineage>
        <taxon>Bacteria</taxon>
        <taxon>Pseudomonadati</taxon>
        <taxon>Pseudomonadota</taxon>
        <taxon>Betaproteobacteria</taxon>
        <taxon>Burkholderiales</taxon>
        <taxon>Sphaerotilaceae</taxon>
        <taxon>Caldimonas</taxon>
    </lineage>
</organism>
<keyword evidence="2" id="KW-0472">Membrane</keyword>
<feature type="transmembrane region" description="Helical" evidence="2">
    <location>
        <begin position="38"/>
        <end position="57"/>
    </location>
</feature>
<feature type="transmembrane region" description="Helical" evidence="2">
    <location>
        <begin position="7"/>
        <end position="26"/>
    </location>
</feature>
<dbReference type="EMBL" id="CP110257">
    <property type="protein sequence ID" value="UZD54882.1"/>
    <property type="molecule type" value="Genomic_DNA"/>
</dbReference>
<evidence type="ECO:0000313" key="3">
    <source>
        <dbReference type="EMBL" id="UZD54882.1"/>
    </source>
</evidence>
<feature type="region of interest" description="Disordered" evidence="1">
    <location>
        <begin position="68"/>
        <end position="88"/>
    </location>
</feature>
<evidence type="ECO:0000256" key="1">
    <source>
        <dbReference type="SAM" id="MobiDB-lite"/>
    </source>
</evidence>
<keyword evidence="4" id="KW-1185">Reference proteome</keyword>
<accession>A0ABY6MSA8</accession>
<evidence type="ECO:0000313" key="4">
    <source>
        <dbReference type="Proteomes" id="UP001163266"/>
    </source>
</evidence>
<evidence type="ECO:0008006" key="5">
    <source>
        <dbReference type="Google" id="ProtNLM"/>
    </source>
</evidence>
<feature type="region of interest" description="Disordered" evidence="1">
    <location>
        <begin position="148"/>
        <end position="167"/>
    </location>
</feature>
<proteinExistence type="predicted"/>
<protein>
    <recommendedName>
        <fullName evidence="5">Transmembrane protein</fullName>
    </recommendedName>
</protein>
<keyword evidence="2" id="KW-0812">Transmembrane</keyword>
<keyword evidence="2" id="KW-1133">Transmembrane helix</keyword>
<dbReference type="RefSeq" id="WP_264892550.1">
    <property type="nucleotide sequence ID" value="NZ_CP110257.1"/>
</dbReference>
<sequence>MRKTLTAALLVVLGTAMLWGAVWWHWQRTGRSVDGIDLVVYLVFIPVLAWGAAALLWRAMRRTRTTPVGAAATPSGSSSPSPVHDAAARQAAALGGQETAHRLLAGGVAAPGADDAQALLALAAELPPLALDPELRAADGFGVFTRRSEHADAKPAESGTAPPAEEAPRAARAWCLAMQAVQEPLARLLSAHSAWQPPPAPDRAPETDHPTLVMPRGAATAASSPAVRVVWALPSSWPDHERQALARAAQAWLDQCRRDVPGLQWHGEWLLADSGEQALWQTQQRLVLLHREGRHEPVLLIAADSGLDAGWIDELDAQQRLFTASRPQGWMPGEAAAALLLHPGAAGAPAGWEDGAPAVFLQPLALRRRERSADARGPLDPQALEDAFGTALREAGWPAADVARVVSDHDLTAGRSAELFRGLLACVPGEDAAERCVCLGSACGHTGIASALLCVLAAAQLVRDLGAPACALPVAHPHDRLAALLTPAAHAPALQPSAADAPAA</sequence>
<dbReference type="Proteomes" id="UP001163266">
    <property type="component" value="Chromosome"/>
</dbReference>
<evidence type="ECO:0000256" key="2">
    <source>
        <dbReference type="SAM" id="Phobius"/>
    </source>
</evidence>
<name>A0ABY6MSA8_9BURK</name>